<evidence type="ECO:0000313" key="2">
    <source>
        <dbReference type="EMBL" id="CDZ89154.1"/>
    </source>
</evidence>
<sequence length="105" mass="11183">MGHPRPPDRRRARHPRTRGTRGSGGGGRRRPRTGRVARAVARGTSGRRRLTPCRRGGAPFGRGEPHHVRAGGARKGNVAGVSVDERVAATGRYGPAEDAGRSDYA</sequence>
<dbReference type="AlphaFoldDB" id="A0A098BK64"/>
<protein>
    <submittedName>
        <fullName evidence="2">Uncharacterized protein</fullName>
    </submittedName>
</protein>
<name>A0A098BK64_9NOCA</name>
<evidence type="ECO:0000313" key="3">
    <source>
        <dbReference type="Proteomes" id="UP000042997"/>
    </source>
</evidence>
<accession>A0A098BK64</accession>
<feature type="region of interest" description="Disordered" evidence="1">
    <location>
        <begin position="86"/>
        <end position="105"/>
    </location>
</feature>
<reference evidence="2 3" key="1">
    <citation type="journal article" date="2014" name="Genome Announc.">
        <title>Draft Genome Sequence of Propane- and Butane-Oxidizing Actinobacterium Rhodococcus ruber IEGM 231.</title>
        <authorList>
            <person name="Ivshina I.B."/>
            <person name="Kuyukina M.S."/>
            <person name="Krivoruchko A.V."/>
            <person name="Barbe V."/>
            <person name="Fischer C."/>
        </authorList>
    </citation>
    <scope>NUCLEOTIDE SEQUENCE [LARGE SCALE GENOMIC DNA]</scope>
</reference>
<evidence type="ECO:0000256" key="1">
    <source>
        <dbReference type="SAM" id="MobiDB-lite"/>
    </source>
</evidence>
<feature type="compositionally biased region" description="Basic residues" evidence="1">
    <location>
        <begin position="10"/>
        <end position="19"/>
    </location>
</feature>
<proteinExistence type="predicted"/>
<dbReference type="Proteomes" id="UP000042997">
    <property type="component" value="Unassembled WGS sequence"/>
</dbReference>
<dbReference type="EMBL" id="CCSD01000058">
    <property type="protein sequence ID" value="CDZ89154.1"/>
    <property type="molecule type" value="Genomic_DNA"/>
</dbReference>
<feature type="region of interest" description="Disordered" evidence="1">
    <location>
        <begin position="1"/>
        <end position="77"/>
    </location>
</feature>
<gene>
    <name evidence="2" type="ORF">RHRU231_470002</name>
</gene>
<organism evidence="2 3">
    <name type="scientific">Rhodococcus ruber</name>
    <dbReference type="NCBI Taxonomy" id="1830"/>
    <lineage>
        <taxon>Bacteria</taxon>
        <taxon>Bacillati</taxon>
        <taxon>Actinomycetota</taxon>
        <taxon>Actinomycetes</taxon>
        <taxon>Mycobacteriales</taxon>
        <taxon>Nocardiaceae</taxon>
        <taxon>Rhodococcus</taxon>
    </lineage>
</organism>